<dbReference type="AlphaFoldDB" id="A0A813J8S2"/>
<organism evidence="2 3">
    <name type="scientific">Polarella glacialis</name>
    <name type="common">Dinoflagellate</name>
    <dbReference type="NCBI Taxonomy" id="89957"/>
    <lineage>
        <taxon>Eukaryota</taxon>
        <taxon>Sar</taxon>
        <taxon>Alveolata</taxon>
        <taxon>Dinophyceae</taxon>
        <taxon>Suessiales</taxon>
        <taxon>Suessiaceae</taxon>
        <taxon>Polarella</taxon>
    </lineage>
</organism>
<name>A0A813J8S2_POLGL</name>
<dbReference type="EMBL" id="CAJNNW010020685">
    <property type="protein sequence ID" value="CAE8666652.1"/>
    <property type="molecule type" value="Genomic_DNA"/>
</dbReference>
<evidence type="ECO:0000313" key="2">
    <source>
        <dbReference type="EMBL" id="CAE8666652.1"/>
    </source>
</evidence>
<gene>
    <name evidence="2" type="ORF">PGLA2088_LOCUS16364</name>
</gene>
<feature type="non-terminal residue" evidence="2">
    <location>
        <position position="1"/>
    </location>
</feature>
<protein>
    <submittedName>
        <fullName evidence="2">Uncharacterized protein</fullName>
    </submittedName>
</protein>
<sequence length="158" mass="16982">MMDRPTEEEVGISEFLHPAVTGFTGRFKSRWQDFHVHEVDTTGVELHLSMLLTPGMVAAEIKKASGERREARAALGPSYNPEADVEAELNEALGSVAAGALIGFLRRQRPPTTRADRQEAAADAPSEEAAGQGSLEPPEPPPGFVDFDAKEIGDGSKE</sequence>
<evidence type="ECO:0000313" key="3">
    <source>
        <dbReference type="Proteomes" id="UP000626109"/>
    </source>
</evidence>
<feature type="compositionally biased region" description="Basic and acidic residues" evidence="1">
    <location>
        <begin position="147"/>
        <end position="158"/>
    </location>
</feature>
<proteinExistence type="predicted"/>
<dbReference type="Proteomes" id="UP000626109">
    <property type="component" value="Unassembled WGS sequence"/>
</dbReference>
<comment type="caution">
    <text evidence="2">The sequence shown here is derived from an EMBL/GenBank/DDBJ whole genome shotgun (WGS) entry which is preliminary data.</text>
</comment>
<evidence type="ECO:0000256" key="1">
    <source>
        <dbReference type="SAM" id="MobiDB-lite"/>
    </source>
</evidence>
<accession>A0A813J8S2</accession>
<feature type="region of interest" description="Disordered" evidence="1">
    <location>
        <begin position="106"/>
        <end position="158"/>
    </location>
</feature>
<feature type="compositionally biased region" description="Low complexity" evidence="1">
    <location>
        <begin position="121"/>
        <end position="130"/>
    </location>
</feature>
<reference evidence="2" key="1">
    <citation type="submission" date="2021-02" db="EMBL/GenBank/DDBJ databases">
        <authorList>
            <person name="Dougan E. K."/>
            <person name="Rhodes N."/>
            <person name="Thang M."/>
            <person name="Chan C."/>
        </authorList>
    </citation>
    <scope>NUCLEOTIDE SEQUENCE</scope>
</reference>